<dbReference type="InterPro" id="IPR011990">
    <property type="entry name" value="TPR-like_helical_dom_sf"/>
</dbReference>
<organism evidence="7">
    <name type="scientific">Solibacter usitatus (strain Ellin6076)</name>
    <dbReference type="NCBI Taxonomy" id="234267"/>
    <lineage>
        <taxon>Bacteria</taxon>
        <taxon>Pseudomonadati</taxon>
        <taxon>Acidobacteriota</taxon>
        <taxon>Terriglobia</taxon>
        <taxon>Bryobacterales</taxon>
        <taxon>Solibacteraceae</taxon>
        <taxon>Candidatus Solibacter</taxon>
    </lineage>
</organism>
<evidence type="ECO:0000256" key="3">
    <source>
        <dbReference type="ARBA" id="ARBA00022989"/>
    </source>
</evidence>
<protein>
    <submittedName>
        <fullName evidence="7">O-antigen polymerase</fullName>
    </submittedName>
</protein>
<gene>
    <name evidence="7" type="ordered locus">Acid_6617</name>
</gene>
<dbReference type="Gene3D" id="1.25.40.10">
    <property type="entry name" value="Tetratricopeptide repeat domain"/>
    <property type="match status" value="1"/>
</dbReference>
<feature type="transmembrane region" description="Helical" evidence="5">
    <location>
        <begin position="366"/>
        <end position="385"/>
    </location>
</feature>
<evidence type="ECO:0000259" key="6">
    <source>
        <dbReference type="Pfam" id="PF04932"/>
    </source>
</evidence>
<evidence type="ECO:0000256" key="1">
    <source>
        <dbReference type="ARBA" id="ARBA00004141"/>
    </source>
</evidence>
<evidence type="ECO:0000313" key="7">
    <source>
        <dbReference type="EMBL" id="ABJ87539.1"/>
    </source>
</evidence>
<evidence type="ECO:0000256" key="5">
    <source>
        <dbReference type="SAM" id="Phobius"/>
    </source>
</evidence>
<feature type="transmembrane region" description="Helical" evidence="5">
    <location>
        <begin position="18"/>
        <end position="40"/>
    </location>
</feature>
<comment type="subcellular location">
    <subcellularLocation>
        <location evidence="1">Membrane</location>
        <topology evidence="1">Multi-pass membrane protein</topology>
    </subcellularLocation>
</comment>
<name>Q01S31_SOLUE</name>
<dbReference type="KEGG" id="sus:Acid_6617"/>
<dbReference type="SUPFAM" id="SSF48452">
    <property type="entry name" value="TPR-like"/>
    <property type="match status" value="1"/>
</dbReference>
<feature type="transmembrane region" description="Helical" evidence="5">
    <location>
        <begin position="220"/>
        <end position="239"/>
    </location>
</feature>
<dbReference type="InParanoid" id="Q01S31"/>
<dbReference type="InterPro" id="IPR051533">
    <property type="entry name" value="WaaL-like"/>
</dbReference>
<proteinExistence type="predicted"/>
<feature type="domain" description="O-antigen ligase-related" evidence="6">
    <location>
        <begin position="181"/>
        <end position="325"/>
    </location>
</feature>
<accession>Q01S31</accession>
<dbReference type="EMBL" id="CP000473">
    <property type="protein sequence ID" value="ABJ87539.1"/>
    <property type="molecule type" value="Genomic_DNA"/>
</dbReference>
<reference evidence="7" key="1">
    <citation type="submission" date="2006-10" db="EMBL/GenBank/DDBJ databases">
        <title>Complete sequence of Solibacter usitatus Ellin6076.</title>
        <authorList>
            <consortium name="US DOE Joint Genome Institute"/>
            <person name="Copeland A."/>
            <person name="Lucas S."/>
            <person name="Lapidus A."/>
            <person name="Barry K."/>
            <person name="Detter J.C."/>
            <person name="Glavina del Rio T."/>
            <person name="Hammon N."/>
            <person name="Israni S."/>
            <person name="Dalin E."/>
            <person name="Tice H."/>
            <person name="Pitluck S."/>
            <person name="Thompson L.S."/>
            <person name="Brettin T."/>
            <person name="Bruce D."/>
            <person name="Han C."/>
            <person name="Tapia R."/>
            <person name="Gilna P."/>
            <person name="Schmutz J."/>
            <person name="Larimer F."/>
            <person name="Land M."/>
            <person name="Hauser L."/>
            <person name="Kyrpides N."/>
            <person name="Mikhailova N."/>
            <person name="Janssen P.H."/>
            <person name="Kuske C.R."/>
            <person name="Richardson P."/>
        </authorList>
    </citation>
    <scope>NUCLEOTIDE SEQUENCE</scope>
    <source>
        <strain evidence="7">Ellin6076</strain>
    </source>
</reference>
<dbReference type="InterPro" id="IPR007016">
    <property type="entry name" value="O-antigen_ligase-rel_domated"/>
</dbReference>
<feature type="transmembrane region" description="Helical" evidence="5">
    <location>
        <begin position="104"/>
        <end position="122"/>
    </location>
</feature>
<keyword evidence="4 5" id="KW-0472">Membrane</keyword>
<feature type="transmembrane region" description="Helical" evidence="5">
    <location>
        <begin position="319"/>
        <end position="337"/>
    </location>
</feature>
<sequence>MIQAAAIALIALILTPGWFFYFDITPKLIVLLVTAGIALVPLRRSRLMTLAMLALASLALSTAFSPRPEISFYGSHWRQYGALAQAAVLVLSCAIAAHAMRATAMLYVVSAAGAVTALYGIAQYLGWDPILPAAAYHIGEGIWTIVRPPSTLGYVSYFATWLLFVFFLSAALPGRFAKVCAALALIAMLLTGTRAAFLGLVAGVAVWLLWRGFHVPRRTLLGGLAALVAIAALYVSPLGQPMRSRTRWFVEDPWGGARPLLWRDSLVMGLSRPLTGHGPETFTAVFPRYESAALARAYPDFAHESPHNIFLDALVQQGVPGLLLLAAWCALGFAAAWKLRASHPVLAPSLAAALAAGIVSQQFTAFTIPTAVIFFATIALAAGLADGAAPGVRSLPLGLPLLYFAVRIAFADHALALTQRDLETANLARAAVHYRSSGENNDLWYSRTLLGVWRKAPTPALRIEAFGMASAAAKRATLTAEDPFNAWYSLSEIYAARNDAGGAERSLRAAIAAHPNWFKPHWTLAQVLRFESRRAEAEREAVLALDLDGGKHPEVSRSLAQ</sequence>
<dbReference type="GO" id="GO:0016020">
    <property type="term" value="C:membrane"/>
    <property type="evidence" value="ECO:0007669"/>
    <property type="project" value="UniProtKB-SubCell"/>
</dbReference>
<evidence type="ECO:0000256" key="2">
    <source>
        <dbReference type="ARBA" id="ARBA00022692"/>
    </source>
</evidence>
<dbReference type="AlphaFoldDB" id="Q01S31"/>
<dbReference type="PANTHER" id="PTHR37422:SF13">
    <property type="entry name" value="LIPOPOLYSACCHARIDE BIOSYNTHESIS PROTEIN PA4999-RELATED"/>
    <property type="match status" value="1"/>
</dbReference>
<keyword evidence="3 5" id="KW-1133">Transmembrane helix</keyword>
<dbReference type="OrthoDB" id="1762823at2"/>
<dbReference type="eggNOG" id="COG3307">
    <property type="taxonomic scope" value="Bacteria"/>
</dbReference>
<evidence type="ECO:0000256" key="4">
    <source>
        <dbReference type="ARBA" id="ARBA00023136"/>
    </source>
</evidence>
<dbReference type="HOGENOM" id="CLU_485623_0_0_0"/>
<dbReference type="PANTHER" id="PTHR37422">
    <property type="entry name" value="TEICHURONIC ACID BIOSYNTHESIS PROTEIN TUAE"/>
    <property type="match status" value="1"/>
</dbReference>
<feature type="transmembrane region" description="Helical" evidence="5">
    <location>
        <begin position="47"/>
        <end position="65"/>
    </location>
</feature>
<keyword evidence="2 5" id="KW-0812">Transmembrane</keyword>
<feature type="transmembrane region" description="Helical" evidence="5">
    <location>
        <begin position="154"/>
        <end position="172"/>
    </location>
</feature>
<feature type="transmembrane region" description="Helical" evidence="5">
    <location>
        <begin position="397"/>
        <end position="417"/>
    </location>
</feature>
<feature type="transmembrane region" description="Helical" evidence="5">
    <location>
        <begin position="77"/>
        <end position="97"/>
    </location>
</feature>
<dbReference type="Pfam" id="PF04932">
    <property type="entry name" value="Wzy_C"/>
    <property type="match status" value="1"/>
</dbReference>
<feature type="transmembrane region" description="Helical" evidence="5">
    <location>
        <begin position="179"/>
        <end position="208"/>
    </location>
</feature>
<dbReference type="STRING" id="234267.Acid_6617"/>